<sequence>MNPASASSTAAPECGFQGNSDIYGLGIRVGIYLQWLAAIVAELSGPDDIEVSHRAAGSYQLAMLAGLVLVTQDHTPGVHAVEAFLILLFCFAGVWVASIRTARASGLSAMLSETRVEHPGSTTRPPTPATGFFRQLLGCATCAYGIWTLFVGLDVLPRTACDEVGFFFARVRLFGWFRDMFKVFFIISLVASSVLLVEQVVRRGTLLAVLMRDWPRLQIASSPPLENNIPASGLEAGRTVLLRQSLGGIVALGLFVVAVELTLSWNSVRGVYTCEDFGQLFPLVLSASNLVSVSARVAKAIMMRNVSVKL</sequence>
<feature type="transmembrane region" description="Helical" evidence="1">
    <location>
        <begin position="246"/>
        <end position="265"/>
    </location>
</feature>
<keyword evidence="1" id="KW-0812">Transmembrane</keyword>
<dbReference type="AlphaFoldDB" id="A0AAN7HDU1"/>
<comment type="caution">
    <text evidence="2">The sequence shown here is derived from an EMBL/GenBank/DDBJ whole genome shotgun (WGS) entry which is preliminary data.</text>
</comment>
<dbReference type="Proteomes" id="UP001303760">
    <property type="component" value="Unassembled WGS sequence"/>
</dbReference>
<feature type="transmembrane region" description="Helical" evidence="1">
    <location>
        <begin position="77"/>
        <end position="97"/>
    </location>
</feature>
<dbReference type="EMBL" id="MU860115">
    <property type="protein sequence ID" value="KAK4237965.1"/>
    <property type="molecule type" value="Genomic_DNA"/>
</dbReference>
<proteinExistence type="predicted"/>
<evidence type="ECO:0000256" key="1">
    <source>
        <dbReference type="SAM" id="Phobius"/>
    </source>
</evidence>
<gene>
    <name evidence="2" type="ORF">C8A03DRAFT_34071</name>
</gene>
<feature type="transmembrane region" description="Helical" evidence="1">
    <location>
        <begin position="277"/>
        <end position="298"/>
    </location>
</feature>
<evidence type="ECO:0000313" key="2">
    <source>
        <dbReference type="EMBL" id="KAK4237965.1"/>
    </source>
</evidence>
<evidence type="ECO:0000313" key="3">
    <source>
        <dbReference type="Proteomes" id="UP001303760"/>
    </source>
</evidence>
<keyword evidence="3" id="KW-1185">Reference proteome</keyword>
<name>A0AAN7HDU1_9PEZI</name>
<accession>A0AAN7HDU1</accession>
<keyword evidence="1" id="KW-0472">Membrane</keyword>
<organism evidence="2 3">
    <name type="scientific">Achaetomium macrosporum</name>
    <dbReference type="NCBI Taxonomy" id="79813"/>
    <lineage>
        <taxon>Eukaryota</taxon>
        <taxon>Fungi</taxon>
        <taxon>Dikarya</taxon>
        <taxon>Ascomycota</taxon>
        <taxon>Pezizomycotina</taxon>
        <taxon>Sordariomycetes</taxon>
        <taxon>Sordariomycetidae</taxon>
        <taxon>Sordariales</taxon>
        <taxon>Chaetomiaceae</taxon>
        <taxon>Achaetomium</taxon>
    </lineage>
</organism>
<reference evidence="2" key="2">
    <citation type="submission" date="2023-05" db="EMBL/GenBank/DDBJ databases">
        <authorList>
            <consortium name="Lawrence Berkeley National Laboratory"/>
            <person name="Steindorff A."/>
            <person name="Hensen N."/>
            <person name="Bonometti L."/>
            <person name="Westerberg I."/>
            <person name="Brannstrom I.O."/>
            <person name="Guillou S."/>
            <person name="Cros-Aarteil S."/>
            <person name="Calhoun S."/>
            <person name="Haridas S."/>
            <person name="Kuo A."/>
            <person name="Mondo S."/>
            <person name="Pangilinan J."/>
            <person name="Riley R."/>
            <person name="Labutti K."/>
            <person name="Andreopoulos B."/>
            <person name="Lipzen A."/>
            <person name="Chen C."/>
            <person name="Yanf M."/>
            <person name="Daum C."/>
            <person name="Ng V."/>
            <person name="Clum A."/>
            <person name="Ohm R."/>
            <person name="Martin F."/>
            <person name="Silar P."/>
            <person name="Natvig D."/>
            <person name="Lalanne C."/>
            <person name="Gautier V."/>
            <person name="Ament-Velasquez S.L."/>
            <person name="Kruys A."/>
            <person name="Hutchinson M.I."/>
            <person name="Powell A.J."/>
            <person name="Barry K."/>
            <person name="Miller A.N."/>
            <person name="Grigoriev I.V."/>
            <person name="Debuchy R."/>
            <person name="Gladieux P."/>
            <person name="Thoren M.H."/>
            <person name="Johannesson H."/>
        </authorList>
    </citation>
    <scope>NUCLEOTIDE SEQUENCE</scope>
    <source>
        <strain evidence="2">CBS 532.94</strain>
    </source>
</reference>
<feature type="transmembrane region" description="Helical" evidence="1">
    <location>
        <begin position="176"/>
        <end position="197"/>
    </location>
</feature>
<feature type="transmembrane region" description="Helical" evidence="1">
    <location>
        <begin position="136"/>
        <end position="156"/>
    </location>
</feature>
<protein>
    <submittedName>
        <fullName evidence="2">Uncharacterized protein</fullName>
    </submittedName>
</protein>
<reference evidence="2" key="1">
    <citation type="journal article" date="2023" name="Mol. Phylogenet. Evol.">
        <title>Genome-scale phylogeny and comparative genomics of the fungal order Sordariales.</title>
        <authorList>
            <person name="Hensen N."/>
            <person name="Bonometti L."/>
            <person name="Westerberg I."/>
            <person name="Brannstrom I.O."/>
            <person name="Guillou S."/>
            <person name="Cros-Aarteil S."/>
            <person name="Calhoun S."/>
            <person name="Haridas S."/>
            <person name="Kuo A."/>
            <person name="Mondo S."/>
            <person name="Pangilinan J."/>
            <person name="Riley R."/>
            <person name="LaButti K."/>
            <person name="Andreopoulos B."/>
            <person name="Lipzen A."/>
            <person name="Chen C."/>
            <person name="Yan M."/>
            <person name="Daum C."/>
            <person name="Ng V."/>
            <person name="Clum A."/>
            <person name="Steindorff A."/>
            <person name="Ohm R.A."/>
            <person name="Martin F."/>
            <person name="Silar P."/>
            <person name="Natvig D.O."/>
            <person name="Lalanne C."/>
            <person name="Gautier V."/>
            <person name="Ament-Velasquez S.L."/>
            <person name="Kruys A."/>
            <person name="Hutchinson M.I."/>
            <person name="Powell A.J."/>
            <person name="Barry K."/>
            <person name="Miller A.N."/>
            <person name="Grigoriev I.V."/>
            <person name="Debuchy R."/>
            <person name="Gladieux P."/>
            <person name="Hiltunen Thoren M."/>
            <person name="Johannesson H."/>
        </authorList>
    </citation>
    <scope>NUCLEOTIDE SEQUENCE</scope>
    <source>
        <strain evidence="2">CBS 532.94</strain>
    </source>
</reference>
<keyword evidence="1" id="KW-1133">Transmembrane helix</keyword>